<dbReference type="AlphaFoldDB" id="A0A0L0QST9"/>
<feature type="transmembrane region" description="Helical" evidence="1">
    <location>
        <begin position="12"/>
        <end position="32"/>
    </location>
</feature>
<evidence type="ECO:0000313" key="2">
    <source>
        <dbReference type="EMBL" id="KNE21233.1"/>
    </source>
</evidence>
<comment type="caution">
    <text evidence="2">The sequence shown here is derived from an EMBL/GenBank/DDBJ whole genome shotgun (WGS) entry which is preliminary data.</text>
</comment>
<feature type="transmembrane region" description="Helical" evidence="1">
    <location>
        <begin position="91"/>
        <end position="111"/>
    </location>
</feature>
<reference evidence="3" key="1">
    <citation type="submission" date="2015-07" db="EMBL/GenBank/DDBJ databases">
        <title>Fjat-10053 dsm26.</title>
        <authorList>
            <person name="Liu B."/>
            <person name="Wang J."/>
            <person name="Zhu Y."/>
            <person name="Liu G."/>
            <person name="Chen Q."/>
            <person name="Chen Z."/>
            <person name="Lan J."/>
            <person name="Che J."/>
            <person name="Ge C."/>
            <person name="Shi H."/>
            <person name="Pan Z."/>
            <person name="Liu X."/>
        </authorList>
    </citation>
    <scope>NUCLEOTIDE SEQUENCE [LARGE SCALE GENOMIC DNA]</scope>
    <source>
        <strain evidence="3">DSM 26</strain>
    </source>
</reference>
<evidence type="ECO:0000256" key="1">
    <source>
        <dbReference type="SAM" id="Phobius"/>
    </source>
</evidence>
<sequence>MRLFSTGLLEMVRALFIFVVLYFVFGAISNYFLETFTNRPIGQLTEEYPYLMYFLALQAIGIAILIFILYRNKFQFTGWYKGKRVKPLSKTTTRILVVISVVAILALYIVVGFGL</sequence>
<keyword evidence="3" id="KW-1185">Reference proteome</keyword>
<proteinExistence type="predicted"/>
<dbReference type="EMBL" id="LGTO01000005">
    <property type="protein sequence ID" value="KNE21233.1"/>
    <property type="molecule type" value="Genomic_DNA"/>
</dbReference>
<name>A0A0L0QST9_VIRPA</name>
<dbReference type="Proteomes" id="UP000036780">
    <property type="component" value="Unassembled WGS sequence"/>
</dbReference>
<dbReference type="OrthoDB" id="2428268at2"/>
<dbReference type="RefSeq" id="WP_050350648.1">
    <property type="nucleotide sequence ID" value="NZ_CP073011.1"/>
</dbReference>
<keyword evidence="1" id="KW-0472">Membrane</keyword>
<dbReference type="PATRIC" id="fig|1473.5.peg.4189"/>
<gene>
    <name evidence="2" type="ORF">AFK71_05980</name>
</gene>
<feature type="transmembrane region" description="Helical" evidence="1">
    <location>
        <begin position="52"/>
        <end position="70"/>
    </location>
</feature>
<protein>
    <submittedName>
        <fullName evidence="2">Uncharacterized protein</fullName>
    </submittedName>
</protein>
<keyword evidence="1" id="KW-1133">Transmembrane helix</keyword>
<accession>A0A0L0QST9</accession>
<organism evidence="2 3">
    <name type="scientific">Virgibacillus pantothenticus</name>
    <dbReference type="NCBI Taxonomy" id="1473"/>
    <lineage>
        <taxon>Bacteria</taxon>
        <taxon>Bacillati</taxon>
        <taxon>Bacillota</taxon>
        <taxon>Bacilli</taxon>
        <taxon>Bacillales</taxon>
        <taxon>Bacillaceae</taxon>
        <taxon>Virgibacillus</taxon>
    </lineage>
</organism>
<dbReference type="GeneID" id="66873059"/>
<keyword evidence="1" id="KW-0812">Transmembrane</keyword>
<evidence type="ECO:0000313" key="3">
    <source>
        <dbReference type="Proteomes" id="UP000036780"/>
    </source>
</evidence>